<dbReference type="FunFam" id="3.10.110.10:FF:000050">
    <property type="entry name" value="eIF-2-alpha kinase GCN2"/>
    <property type="match status" value="1"/>
</dbReference>
<dbReference type="InParanoid" id="A0A2P6MUH0"/>
<keyword evidence="2" id="KW-0472">Membrane</keyword>
<dbReference type="Gene3D" id="3.10.110.10">
    <property type="entry name" value="Ubiquitin Conjugating Enzyme"/>
    <property type="match status" value="1"/>
</dbReference>
<dbReference type="GO" id="GO:0009893">
    <property type="term" value="P:positive regulation of metabolic process"/>
    <property type="evidence" value="ECO:0007669"/>
    <property type="project" value="UniProtKB-ARBA"/>
</dbReference>
<dbReference type="InterPro" id="IPR032378">
    <property type="entry name" value="ZC3H15/TMA46_C"/>
</dbReference>
<dbReference type="PROSITE" id="PS50908">
    <property type="entry name" value="RWD"/>
    <property type="match status" value="1"/>
</dbReference>
<dbReference type="SUPFAM" id="SSF54495">
    <property type="entry name" value="UBC-like"/>
    <property type="match status" value="1"/>
</dbReference>
<feature type="region of interest" description="Disordered" evidence="1">
    <location>
        <begin position="348"/>
        <end position="550"/>
    </location>
</feature>
<dbReference type="Pfam" id="PF16543">
    <property type="entry name" value="DFRP_C"/>
    <property type="match status" value="1"/>
</dbReference>
<organism evidence="4 5">
    <name type="scientific">Planoprotostelium fungivorum</name>
    <dbReference type="NCBI Taxonomy" id="1890364"/>
    <lineage>
        <taxon>Eukaryota</taxon>
        <taxon>Amoebozoa</taxon>
        <taxon>Evosea</taxon>
        <taxon>Variosea</taxon>
        <taxon>Cavosteliida</taxon>
        <taxon>Cavosteliaceae</taxon>
        <taxon>Planoprotostelium</taxon>
    </lineage>
</organism>
<dbReference type="GO" id="GO:0010468">
    <property type="term" value="P:regulation of gene expression"/>
    <property type="evidence" value="ECO:0007669"/>
    <property type="project" value="UniProtKB-ARBA"/>
</dbReference>
<sequence>MELSEDVLMELEALESIYGEDYEKTDDGVRIHLVPNQDGRDNFVMLDLCVSFVPNYPNELPTVTFEETENISDEQEDDIQNIVKTSGEECLGMPMIYNIAAAVQNWLSDNNVNPEDIRKLAAQKAEEELQKKRQDGTPVTKETFTVWREKFYSRYLADERREEEERRRRPTGRQLFESNADLANSDASFFEEEGGENVEVDWTVFSSFLMSLRCTLCEEFGALHALILDDPPNMQRIALLIVLACLFAHANGQLEVNGLTEGGFILIWRADQNCPRGEYQVKLIGNGPSAMGYTPSCSPVDISPSLTRLIRASERGYNQAYQCASNDMENLVATVTCGEKEDESVLHHFGRRQATSDTSTTASTTDTTFSSASSSDVLASTTSSTSMMDTTSSTSSSEDVTSTTSSTVSSSSVDTDPSTSSTAASTSSDSSVSTSTSSTITPPSFETSSSSSSTITAATDGLVSSTSSAESSTSSTISSSTDPLAESSMTSSSSSSTSATTDTPSSSSSLAVILSETDTTSSTSSTSASSSTTVDTTSSASDSTSTTSSSNNFQFDRNNVLHGHKFVYELIGQLVFQRSRPELHLIIDRVDVLNRDDISDIINGIHVFNIFHHFDGYNINNGIISRNHVINRVHVINIYYRDHWLELFHRRTVIDNVRLFNHNFGIHQRSLHLIFFIGCLYLLYLGFVLISIIQHRVHLIIVINVFDDHSQHLCSHRQLYLFQ</sequence>
<keyword evidence="2" id="KW-1133">Transmembrane helix</keyword>
<dbReference type="SMART" id="SM00591">
    <property type="entry name" value="RWD"/>
    <property type="match status" value="1"/>
</dbReference>
<dbReference type="PANTHER" id="PTHR12292">
    <property type="entry name" value="RWD DOMAIN-CONTAINING PROTEIN"/>
    <property type="match status" value="1"/>
</dbReference>
<keyword evidence="2" id="KW-0812">Transmembrane</keyword>
<feature type="compositionally biased region" description="Low complexity" evidence="1">
    <location>
        <begin position="355"/>
        <end position="509"/>
    </location>
</feature>
<dbReference type="GO" id="GO:0051246">
    <property type="term" value="P:regulation of protein metabolic process"/>
    <property type="evidence" value="ECO:0007669"/>
    <property type="project" value="UniProtKB-ARBA"/>
</dbReference>
<feature type="domain" description="RWD" evidence="3">
    <location>
        <begin position="9"/>
        <end position="110"/>
    </location>
</feature>
<proteinExistence type="predicted"/>
<dbReference type="AlphaFoldDB" id="A0A2P6MUH0"/>
<feature type="non-terminal residue" evidence="4">
    <location>
        <position position="723"/>
    </location>
</feature>
<evidence type="ECO:0000259" key="3">
    <source>
        <dbReference type="PROSITE" id="PS50908"/>
    </source>
</evidence>
<evidence type="ECO:0000256" key="2">
    <source>
        <dbReference type="SAM" id="Phobius"/>
    </source>
</evidence>
<dbReference type="EMBL" id="MDYQ01000394">
    <property type="protein sequence ID" value="PRP75365.1"/>
    <property type="molecule type" value="Genomic_DNA"/>
</dbReference>
<evidence type="ECO:0000256" key="1">
    <source>
        <dbReference type="SAM" id="MobiDB-lite"/>
    </source>
</evidence>
<comment type="caution">
    <text evidence="4">The sequence shown here is derived from an EMBL/GenBank/DDBJ whole genome shotgun (WGS) entry which is preliminary data.</text>
</comment>
<dbReference type="CDD" id="cd23823">
    <property type="entry name" value="RWD_GCN2"/>
    <property type="match status" value="1"/>
</dbReference>
<gene>
    <name evidence="4" type="ORF">PROFUN_15802</name>
</gene>
<evidence type="ECO:0000313" key="5">
    <source>
        <dbReference type="Proteomes" id="UP000241769"/>
    </source>
</evidence>
<keyword evidence="5" id="KW-1185">Reference proteome</keyword>
<name>A0A2P6MUH0_9EUKA</name>
<dbReference type="Proteomes" id="UP000241769">
    <property type="component" value="Unassembled WGS sequence"/>
</dbReference>
<protein>
    <recommendedName>
        <fullName evidence="3">RWD domain-containing protein</fullName>
    </recommendedName>
</protein>
<dbReference type="OrthoDB" id="277175at2759"/>
<accession>A0A2P6MUH0</accession>
<feature type="compositionally biased region" description="Low complexity" evidence="1">
    <location>
        <begin position="517"/>
        <end position="550"/>
    </location>
</feature>
<dbReference type="InterPro" id="IPR006575">
    <property type="entry name" value="RWD_dom"/>
</dbReference>
<evidence type="ECO:0000313" key="4">
    <source>
        <dbReference type="EMBL" id="PRP75365.1"/>
    </source>
</evidence>
<reference evidence="4 5" key="1">
    <citation type="journal article" date="2018" name="Genome Biol. Evol.">
        <title>Multiple Roots of Fruiting Body Formation in Amoebozoa.</title>
        <authorList>
            <person name="Hillmann F."/>
            <person name="Forbes G."/>
            <person name="Novohradska S."/>
            <person name="Ferling I."/>
            <person name="Riege K."/>
            <person name="Groth M."/>
            <person name="Westermann M."/>
            <person name="Marz M."/>
            <person name="Spaller T."/>
            <person name="Winckler T."/>
            <person name="Schaap P."/>
            <person name="Glockner G."/>
        </authorList>
    </citation>
    <scope>NUCLEOTIDE SEQUENCE [LARGE SCALE GENOMIC DNA]</scope>
    <source>
        <strain evidence="4 5">Jena</strain>
    </source>
</reference>
<dbReference type="Gene3D" id="6.20.400.10">
    <property type="match status" value="1"/>
</dbReference>
<dbReference type="InterPro" id="IPR040213">
    <property type="entry name" value="GIR2-like"/>
</dbReference>
<dbReference type="STRING" id="1890364.A0A2P6MUH0"/>
<feature type="transmembrane region" description="Helical" evidence="2">
    <location>
        <begin position="671"/>
        <end position="693"/>
    </location>
</feature>
<dbReference type="GO" id="GO:0033554">
    <property type="term" value="P:cellular response to stress"/>
    <property type="evidence" value="ECO:0007669"/>
    <property type="project" value="UniProtKB-ARBA"/>
</dbReference>
<dbReference type="Pfam" id="PF05773">
    <property type="entry name" value="RWD"/>
    <property type="match status" value="1"/>
</dbReference>
<dbReference type="InterPro" id="IPR016135">
    <property type="entry name" value="UBQ-conjugating_enzyme/RWD"/>
</dbReference>